<name>A0A3Q0L1C7_VIBVU</name>
<dbReference type="Pfam" id="PF13274">
    <property type="entry name" value="SocA_Panacea"/>
    <property type="match status" value="1"/>
</dbReference>
<proteinExistence type="predicted"/>
<protein>
    <submittedName>
        <fullName evidence="2">Uncharacterized phage-associated protein</fullName>
    </submittedName>
</protein>
<reference evidence="2 3" key="3">
    <citation type="journal article" date="2011" name="Mol. Syst. Biol.">
        <title>Integrative genome-scale metabolic analysis of Vibrio vulnificus for drug targeting and discovery.</title>
        <authorList>
            <person name="Kim H.U."/>
            <person name="Kim S.Y."/>
            <person name="Jeong H."/>
            <person name="Kim T.Y."/>
            <person name="Kim J.J."/>
            <person name="Choy H.E."/>
            <person name="Yi K.Y."/>
            <person name="Rhee J.H."/>
            <person name="Lee S.Y."/>
        </authorList>
    </citation>
    <scope>NUCLEOTIDE SEQUENCE [LARGE SCALE GENOMIC DNA]</scope>
    <source>
        <strain evidence="2 3">CMCP6</strain>
    </source>
</reference>
<evidence type="ECO:0000313" key="3">
    <source>
        <dbReference type="Proteomes" id="UP000002275"/>
    </source>
</evidence>
<dbReference type="AlphaFoldDB" id="A0A3Q0L1C7"/>
<evidence type="ECO:0000313" key="2">
    <source>
        <dbReference type="EMBL" id="AAO08648.1"/>
    </source>
</evidence>
<evidence type="ECO:0000259" key="1">
    <source>
        <dbReference type="Pfam" id="PF13274"/>
    </source>
</evidence>
<dbReference type="InterPro" id="IPR025272">
    <property type="entry name" value="SocA_Panacea"/>
</dbReference>
<feature type="domain" description="Antitoxin SocA-like Panacea" evidence="1">
    <location>
        <begin position="27"/>
        <end position="119"/>
    </location>
</feature>
<gene>
    <name evidence="2" type="ordered locus">VV1_0109</name>
</gene>
<dbReference type="RefSeq" id="WP_011078228.1">
    <property type="nucleotide sequence ID" value="NC_004459.3"/>
</dbReference>
<organism evidence="2 3">
    <name type="scientific">Vibrio vulnificus (strain CMCP6)</name>
    <dbReference type="NCBI Taxonomy" id="216895"/>
    <lineage>
        <taxon>Bacteria</taxon>
        <taxon>Pseudomonadati</taxon>
        <taxon>Pseudomonadota</taxon>
        <taxon>Gammaproteobacteria</taxon>
        <taxon>Vibrionales</taxon>
        <taxon>Vibrionaceae</taxon>
        <taxon>Vibrio</taxon>
    </lineage>
</organism>
<sequence>MVSADIFAKALLQRASENGIQVSNLKLQKLAYYCQGYHLAQYEEPLFDEDLKAWDHGPVVRSLYEEYQTYKKGTITASVGNAICELSDRAVQTIDFVLMTLGNMGAWQLREKSHREAPWLAHVSKESKKVDYQTITHQELIDFFAQELNEQHDRLLSIHMDRMEAAMESEVIEVPQTIQNADDFYNWIQSV</sequence>
<reference evidence="2 3" key="2">
    <citation type="journal article" date="2003" name="Infect. Immun.">
        <title>Characterization and pathogenic significance of Vibrio vulnificus antigens preferentially expressed in septicemic patients.</title>
        <authorList>
            <person name="Kim Y.R."/>
            <person name="Lee S.E."/>
            <person name="Kim C.M."/>
            <person name="Kim S.Y."/>
            <person name="Shin E.K."/>
            <person name="Shin D.H."/>
            <person name="Chung S.S."/>
            <person name="Choy H.E."/>
            <person name="Progulske-Fox A."/>
            <person name="Hillman J.D."/>
            <person name="Handfield M."/>
            <person name="Rhee J.H."/>
        </authorList>
    </citation>
    <scope>NUCLEOTIDE SEQUENCE [LARGE SCALE GENOMIC DNA]</scope>
    <source>
        <strain evidence="2 3">CMCP6</strain>
    </source>
</reference>
<dbReference type="Proteomes" id="UP000002275">
    <property type="component" value="Chromosome I"/>
</dbReference>
<dbReference type="EMBL" id="AE016795">
    <property type="protein sequence ID" value="AAO08648.1"/>
    <property type="molecule type" value="Genomic_DNA"/>
</dbReference>
<accession>A0A3Q0L1C7</accession>
<reference evidence="3" key="1">
    <citation type="submission" date="2002-12" db="EMBL/GenBank/DDBJ databases">
        <title>Complete genome sequence of Vibrio vulnificus CMCP6.</title>
        <authorList>
            <person name="Rhee J.H."/>
            <person name="Kim S.Y."/>
            <person name="Chung S.S."/>
            <person name="Kim J.J."/>
            <person name="Moon Y.H."/>
            <person name="Jeong H."/>
            <person name="Choy H.E."/>
        </authorList>
    </citation>
    <scope>NUCLEOTIDE SEQUENCE [LARGE SCALE GENOMIC DNA]</scope>
    <source>
        <strain evidence="3">CMCP6</strain>
    </source>
</reference>
<dbReference type="KEGG" id="vvu:VV1_0109"/>